<dbReference type="RefSeq" id="WP_283345157.1">
    <property type="nucleotide sequence ID" value="NZ_JASHIF010000011.1"/>
</dbReference>
<keyword evidence="3" id="KW-1185">Reference proteome</keyword>
<dbReference type="Gene3D" id="2.40.160.170">
    <property type="match status" value="1"/>
</dbReference>
<dbReference type="EMBL" id="JASHIF010000011">
    <property type="protein sequence ID" value="MDI9860452.1"/>
    <property type="molecule type" value="Genomic_DNA"/>
</dbReference>
<sequence>MQQKTTFSLFLLYVCLISYSNVTKAQSLSGSSHKLGLSLNLGTTPGLDIGYAISPKIIARLGYSYFKYNTNTTAKTSGEDVKLGGDANVSIASLSFEYHPFKRSSFKLIGGASYFDKGQIALVVTPTGTYKFGSTSFSPSDLGNVQFTVDYGKQYAPFAGIGFGRTVPKRRVGFGFEVGSYYTQTPKVTLTGDKRLSSMSEQQAKVQENMKDWKYWPVVNLRLAIRLD</sequence>
<evidence type="ECO:0000313" key="3">
    <source>
        <dbReference type="Proteomes" id="UP001236507"/>
    </source>
</evidence>
<organism evidence="2 3">
    <name type="scientific">Flectobacillus roseus</name>
    <dbReference type="NCBI Taxonomy" id="502259"/>
    <lineage>
        <taxon>Bacteria</taxon>
        <taxon>Pseudomonadati</taxon>
        <taxon>Bacteroidota</taxon>
        <taxon>Cytophagia</taxon>
        <taxon>Cytophagales</taxon>
        <taxon>Flectobacillaceae</taxon>
        <taxon>Flectobacillus</taxon>
    </lineage>
</organism>
<feature type="signal peptide" evidence="1">
    <location>
        <begin position="1"/>
        <end position="25"/>
    </location>
</feature>
<evidence type="ECO:0000256" key="1">
    <source>
        <dbReference type="SAM" id="SignalP"/>
    </source>
</evidence>
<comment type="caution">
    <text evidence="2">The sequence shown here is derived from an EMBL/GenBank/DDBJ whole genome shotgun (WGS) entry which is preliminary data.</text>
</comment>
<evidence type="ECO:0000313" key="2">
    <source>
        <dbReference type="EMBL" id="MDI9860452.1"/>
    </source>
</evidence>
<feature type="chain" id="PRO_5045761700" description="Outer membrane protein beta-barrel domain-containing protein" evidence="1">
    <location>
        <begin position="26"/>
        <end position="228"/>
    </location>
</feature>
<keyword evidence="1" id="KW-0732">Signal</keyword>
<protein>
    <recommendedName>
        <fullName evidence="4">Outer membrane protein beta-barrel domain-containing protein</fullName>
    </recommendedName>
</protein>
<gene>
    <name evidence="2" type="ORF">QM524_14660</name>
</gene>
<name>A0ABT6YA39_9BACT</name>
<proteinExistence type="predicted"/>
<evidence type="ECO:0008006" key="4">
    <source>
        <dbReference type="Google" id="ProtNLM"/>
    </source>
</evidence>
<reference evidence="2 3" key="1">
    <citation type="submission" date="2023-05" db="EMBL/GenBank/DDBJ databases">
        <title>Novel species of genus Flectobacillus isolated from stream in China.</title>
        <authorList>
            <person name="Lu H."/>
        </authorList>
    </citation>
    <scope>NUCLEOTIDE SEQUENCE [LARGE SCALE GENOMIC DNA]</scope>
    <source>
        <strain evidence="2 3">KCTC 42575</strain>
    </source>
</reference>
<accession>A0ABT6YA39</accession>
<dbReference type="Proteomes" id="UP001236507">
    <property type="component" value="Unassembled WGS sequence"/>
</dbReference>